<evidence type="ECO:0000313" key="4">
    <source>
        <dbReference type="EMBL" id="XDQ41654.1"/>
    </source>
</evidence>
<gene>
    <name evidence="4" type="ORF">AB5J52_04835</name>
</gene>
<feature type="domain" description="Leucine-binding protein" evidence="3">
    <location>
        <begin position="57"/>
        <end position="398"/>
    </location>
</feature>
<dbReference type="AlphaFoldDB" id="A0AB39QGU9"/>
<dbReference type="RefSeq" id="WP_369221265.1">
    <property type="nucleotide sequence ID" value="NZ_CP163441.1"/>
</dbReference>
<sequence length="449" mass="47492">MPTSPMSEPSPEPGRRQILRTAGLGISAMALGSPLLAACKVGSGDSGSGGGKDTTDTLKIGFVSPRTGAAAGFGEPDAYVLGLARKAFAGGLTIGGKKYAVKIIDKDGQSNPQRGSQVASDLINGEGVDLMLTTSTPETVNPVSDACEAAGVPCISTVVPWEAWYFGRGAKPSQKQAYKYTFHFCFGVEQFHQAYTHLWPQVKTNQKVGVMWPNDSDGNAIRESLGPLLKKDGYGIVDPGAYTDGTNDYSSQISRFTSDHCEIFNTFPIPSDFATFWRQAAQQGYKPKIVQVAKTGLFPSQVEALGPLGIGIAGGAYWTPTFPYSSSLTKISSKDLADGYQKSSGKQWTQQLGPSLALFDVAAAALQAATDPKDKKAVAQAIGRLDVQTPVGRLQWGKGPNANVVAAPILGGQWVQAAKGSPYKLDFVLCENSSDPNVPVAARLRPYTS</sequence>
<dbReference type="InterPro" id="IPR028081">
    <property type="entry name" value="Leu-bd"/>
</dbReference>
<dbReference type="InterPro" id="IPR051010">
    <property type="entry name" value="BCAA_transport"/>
</dbReference>
<dbReference type="InterPro" id="IPR006311">
    <property type="entry name" value="TAT_signal"/>
</dbReference>
<accession>A0AB39QGU9</accession>
<reference evidence="4" key="1">
    <citation type="submission" date="2024-07" db="EMBL/GenBank/DDBJ databases">
        <authorList>
            <person name="Yu S.T."/>
        </authorList>
    </citation>
    <scope>NUCLEOTIDE SEQUENCE</scope>
    <source>
        <strain evidence="4">R39</strain>
    </source>
</reference>
<dbReference type="InterPro" id="IPR028082">
    <property type="entry name" value="Peripla_BP_I"/>
</dbReference>
<dbReference type="PANTHER" id="PTHR30483">
    <property type="entry name" value="LEUCINE-SPECIFIC-BINDING PROTEIN"/>
    <property type="match status" value="1"/>
</dbReference>
<evidence type="ECO:0000256" key="2">
    <source>
        <dbReference type="ARBA" id="ARBA00022729"/>
    </source>
</evidence>
<dbReference type="SUPFAM" id="SSF53822">
    <property type="entry name" value="Periplasmic binding protein-like I"/>
    <property type="match status" value="1"/>
</dbReference>
<dbReference type="Gene3D" id="3.40.50.2300">
    <property type="match status" value="2"/>
</dbReference>
<dbReference type="EMBL" id="CP163441">
    <property type="protein sequence ID" value="XDQ41654.1"/>
    <property type="molecule type" value="Genomic_DNA"/>
</dbReference>
<dbReference type="PANTHER" id="PTHR30483:SF6">
    <property type="entry name" value="PERIPLASMIC BINDING PROTEIN OF ABC TRANSPORTER FOR NATURAL AMINO ACIDS"/>
    <property type="match status" value="1"/>
</dbReference>
<dbReference type="CDD" id="cd06337">
    <property type="entry name" value="PBP1_ABC_ligand_binding-like"/>
    <property type="match status" value="1"/>
</dbReference>
<comment type="similarity">
    <text evidence="1">Belongs to the leucine-binding protein family.</text>
</comment>
<dbReference type="Pfam" id="PF13458">
    <property type="entry name" value="Peripla_BP_6"/>
    <property type="match status" value="1"/>
</dbReference>
<proteinExistence type="inferred from homology"/>
<keyword evidence="2" id="KW-0732">Signal</keyword>
<evidence type="ECO:0000259" key="3">
    <source>
        <dbReference type="Pfam" id="PF13458"/>
    </source>
</evidence>
<protein>
    <submittedName>
        <fullName evidence="4">ABC transporter substrate-binding protein</fullName>
    </submittedName>
</protein>
<name>A0AB39QGU9_9ACTN</name>
<organism evidence="4">
    <name type="scientific">Streptomyces sp. R39</name>
    <dbReference type="NCBI Taxonomy" id="3238631"/>
    <lineage>
        <taxon>Bacteria</taxon>
        <taxon>Bacillati</taxon>
        <taxon>Actinomycetota</taxon>
        <taxon>Actinomycetes</taxon>
        <taxon>Kitasatosporales</taxon>
        <taxon>Streptomycetaceae</taxon>
        <taxon>Streptomyces</taxon>
    </lineage>
</organism>
<dbReference type="PROSITE" id="PS51318">
    <property type="entry name" value="TAT"/>
    <property type="match status" value="1"/>
</dbReference>
<evidence type="ECO:0000256" key="1">
    <source>
        <dbReference type="ARBA" id="ARBA00010062"/>
    </source>
</evidence>